<dbReference type="PANTHER" id="PTHR47652:SF3">
    <property type="entry name" value="MITOCHONDRIAL IMPORT INNER MEMBRANE TRANSLOCASE SUBUNIT TIM44"/>
    <property type="match status" value="1"/>
</dbReference>
<dbReference type="AlphaFoldDB" id="A0AAF1AW18"/>
<dbReference type="GO" id="GO:0016020">
    <property type="term" value="C:membrane"/>
    <property type="evidence" value="ECO:0007669"/>
    <property type="project" value="UniProtKB-SubCell"/>
</dbReference>
<feature type="transmembrane region" description="Helical" evidence="6">
    <location>
        <begin position="341"/>
        <end position="359"/>
    </location>
</feature>
<dbReference type="Proteomes" id="UP000077755">
    <property type="component" value="Chromosome 4"/>
</dbReference>
<dbReference type="PANTHER" id="PTHR47652">
    <property type="entry name" value="MITOCHONDRIAL IMPORT INNER MEMBRANE TRANSLOCASE SUBUNIT TIM44"/>
    <property type="match status" value="1"/>
</dbReference>
<feature type="region of interest" description="Disordered" evidence="5">
    <location>
        <begin position="48"/>
        <end position="74"/>
    </location>
</feature>
<keyword evidence="7" id="KW-0732">Signal</keyword>
<evidence type="ECO:0000256" key="6">
    <source>
        <dbReference type="SAM" id="Phobius"/>
    </source>
</evidence>
<feature type="signal peptide" evidence="7">
    <location>
        <begin position="1"/>
        <end position="17"/>
    </location>
</feature>
<keyword evidence="10" id="KW-1185">Reference proteome</keyword>
<feature type="chain" id="PRO_5042290244" description="TMEM205-like domain-containing protein" evidence="7">
    <location>
        <begin position="18"/>
        <end position="484"/>
    </location>
</feature>
<organism evidence="9 10">
    <name type="scientific">Daucus carota subsp. sativus</name>
    <name type="common">Carrot</name>
    <dbReference type="NCBI Taxonomy" id="79200"/>
    <lineage>
        <taxon>Eukaryota</taxon>
        <taxon>Viridiplantae</taxon>
        <taxon>Streptophyta</taxon>
        <taxon>Embryophyta</taxon>
        <taxon>Tracheophyta</taxon>
        <taxon>Spermatophyta</taxon>
        <taxon>Magnoliopsida</taxon>
        <taxon>eudicotyledons</taxon>
        <taxon>Gunneridae</taxon>
        <taxon>Pentapetalae</taxon>
        <taxon>asterids</taxon>
        <taxon>campanulids</taxon>
        <taxon>Apiales</taxon>
        <taxon>Apiaceae</taxon>
        <taxon>Apioideae</taxon>
        <taxon>Scandiceae</taxon>
        <taxon>Daucinae</taxon>
        <taxon>Daucus</taxon>
        <taxon>Daucus sect. Daucus</taxon>
    </lineage>
</organism>
<keyword evidence="4 6" id="KW-0472">Membrane</keyword>
<evidence type="ECO:0000256" key="4">
    <source>
        <dbReference type="ARBA" id="ARBA00023136"/>
    </source>
</evidence>
<protein>
    <recommendedName>
        <fullName evidence="8">TMEM205-like domain-containing protein</fullName>
    </recommendedName>
</protein>
<comment type="subcellular location">
    <subcellularLocation>
        <location evidence="1">Membrane</location>
    </subcellularLocation>
</comment>
<evidence type="ECO:0000256" key="7">
    <source>
        <dbReference type="SAM" id="SignalP"/>
    </source>
</evidence>
<dbReference type="KEGG" id="dcr:108218762"/>
<evidence type="ECO:0000256" key="5">
    <source>
        <dbReference type="SAM" id="MobiDB-lite"/>
    </source>
</evidence>
<reference evidence="9" key="1">
    <citation type="journal article" date="2016" name="Nat. Genet.">
        <title>A high-quality carrot genome assembly provides new insights into carotenoid accumulation and asterid genome evolution.</title>
        <authorList>
            <person name="Iorizzo M."/>
            <person name="Ellison S."/>
            <person name="Senalik D."/>
            <person name="Zeng P."/>
            <person name="Satapoomin P."/>
            <person name="Huang J."/>
            <person name="Bowman M."/>
            <person name="Iovene M."/>
            <person name="Sanseverino W."/>
            <person name="Cavagnaro P."/>
            <person name="Yildiz M."/>
            <person name="Macko-Podgorni A."/>
            <person name="Moranska E."/>
            <person name="Grzebelus E."/>
            <person name="Grzebelus D."/>
            <person name="Ashrafi H."/>
            <person name="Zheng Z."/>
            <person name="Cheng S."/>
            <person name="Spooner D."/>
            <person name="Van Deynze A."/>
            <person name="Simon P."/>
        </authorList>
    </citation>
    <scope>NUCLEOTIDE SEQUENCE</scope>
    <source>
        <tissue evidence="9">Leaf</tissue>
    </source>
</reference>
<keyword evidence="3 6" id="KW-1133">Transmembrane helix</keyword>
<feature type="compositionally biased region" description="Basic and acidic residues" evidence="5">
    <location>
        <begin position="62"/>
        <end position="74"/>
    </location>
</feature>
<feature type="transmembrane region" description="Helical" evidence="6">
    <location>
        <begin position="371"/>
        <end position="390"/>
    </location>
</feature>
<name>A0AAF1AW18_DAUCS</name>
<evidence type="ECO:0000313" key="9">
    <source>
        <dbReference type="EMBL" id="WOG97528.1"/>
    </source>
</evidence>
<evidence type="ECO:0000256" key="1">
    <source>
        <dbReference type="ARBA" id="ARBA00004370"/>
    </source>
</evidence>
<dbReference type="InterPro" id="IPR025423">
    <property type="entry name" value="TMEM205-like"/>
</dbReference>
<evidence type="ECO:0000313" key="10">
    <source>
        <dbReference type="Proteomes" id="UP000077755"/>
    </source>
</evidence>
<reference evidence="9" key="2">
    <citation type="submission" date="2022-03" db="EMBL/GenBank/DDBJ databases">
        <title>Draft title - Genomic analysis of global carrot germplasm unveils the trajectory of domestication and the origin of high carotenoid orange carrot.</title>
        <authorList>
            <person name="Iorizzo M."/>
            <person name="Ellison S."/>
            <person name="Senalik D."/>
            <person name="Macko-Podgorni A."/>
            <person name="Grzebelus D."/>
            <person name="Bostan H."/>
            <person name="Rolling W."/>
            <person name="Curaba J."/>
            <person name="Simon P."/>
        </authorList>
    </citation>
    <scope>NUCLEOTIDE SEQUENCE</scope>
    <source>
        <tissue evidence="9">Leaf</tissue>
    </source>
</reference>
<gene>
    <name evidence="9" type="ORF">DCAR_0416868</name>
</gene>
<dbReference type="Pfam" id="PF13664">
    <property type="entry name" value="DUF4149"/>
    <property type="match status" value="1"/>
</dbReference>
<feature type="transmembrane region" description="Helical" evidence="6">
    <location>
        <begin position="295"/>
        <end position="321"/>
    </location>
</feature>
<evidence type="ECO:0000256" key="3">
    <source>
        <dbReference type="ARBA" id="ARBA00022989"/>
    </source>
</evidence>
<evidence type="ECO:0000259" key="8">
    <source>
        <dbReference type="Pfam" id="PF13664"/>
    </source>
</evidence>
<feature type="domain" description="TMEM205-like" evidence="8">
    <location>
        <begin position="302"/>
        <end position="402"/>
    </location>
</feature>
<keyword evidence="2 6" id="KW-0812">Transmembrane</keyword>
<evidence type="ECO:0000256" key="2">
    <source>
        <dbReference type="ARBA" id="ARBA00022692"/>
    </source>
</evidence>
<feature type="region of interest" description="Disordered" evidence="5">
    <location>
        <begin position="422"/>
        <end position="443"/>
    </location>
</feature>
<sequence>MMNGVALLLILTSLVGGSFWSPTPHENDPNPNVVIREGHQSVVVEYDQQGKDGNTKVSISPHEADNSKEEETSTHKFGPRELVCDAFGKCKHKIANVLGKVGDKTKEEVLKGVDKAKEVISEGSGKLKDGIENIKESDVVKKPTRTIESIGKNTEMKEVMDEGKSKLKDVYEKAKEVDAVDTPKRVAEDVERNMSKAMGFVQRVVKGGASKLKEEGKENANRLGEMAEKVVDGAKDGGHRMKETAKRAGGSASDSLKEGAHMVREMAEKTTIKTQRSIRERLKDMLVYSGGMNSLIGLVHLLGFSMAFGMSMWVTFASSYILGDALPRQQFGMLQSRVYPVYFKVQACSIAVAFLAHLYGRRYLLNRWEVINVTNIVIAVLLSLVNLLYLEPRATQVMFQRVKLEKDAGRGRVTSRLTSGIADDAGEPVTATTERQEEVQPETQTSVLSEKLRTLNRLSSYVNVLTLMSLSLHLVYLGQRIQVN</sequence>
<feature type="transmembrane region" description="Helical" evidence="6">
    <location>
        <begin position="458"/>
        <end position="478"/>
    </location>
</feature>
<proteinExistence type="predicted"/>
<accession>A0AAF1AW18</accession>
<dbReference type="EMBL" id="CP093346">
    <property type="protein sequence ID" value="WOG97528.1"/>
    <property type="molecule type" value="Genomic_DNA"/>
</dbReference>